<dbReference type="Pfam" id="PF16761">
    <property type="entry name" value="Clr2_transil"/>
    <property type="match status" value="1"/>
</dbReference>
<dbReference type="PANTHER" id="PTHR38046">
    <property type="entry name" value="CRYPTIC LOCI REGULATOR 2"/>
    <property type="match status" value="1"/>
</dbReference>
<organism evidence="3 4">
    <name type="scientific">Funneliformis caledonium</name>
    <dbReference type="NCBI Taxonomy" id="1117310"/>
    <lineage>
        <taxon>Eukaryota</taxon>
        <taxon>Fungi</taxon>
        <taxon>Fungi incertae sedis</taxon>
        <taxon>Mucoromycota</taxon>
        <taxon>Glomeromycotina</taxon>
        <taxon>Glomeromycetes</taxon>
        <taxon>Glomerales</taxon>
        <taxon>Glomeraceae</taxon>
        <taxon>Funneliformis</taxon>
    </lineage>
</organism>
<sequence>MTYQVSEEGIKINISDEISVSPDKTTPTPDDNGVIMYYELLDLKDDKNIFWREKLGEGINNYLKDVTIPKAILTDFPHGYKLYAHRKKYPKKEERTDIYLFGRHRFRSSNEFLPHLIWLVSDKSGQCRCKYCVKANATTATSNVKRKVYAPSTRKTKRQRNVDTTDEAPKSKRITRSNSAKKGNRKKFVEIAPTKKRKSELDYDIPPPVPKYAVFREGEAVWLAIDKVLNDKTLADCNKILSVHSQLEYWPAIVGLITPPDDNESLEKVSYTVKPLILHENKHVTVESLRPWLFYSPEKSPSGKRFTRSLLNINLDKATSEQIIEIYLKAVQKASELVKIFAPIYQYDYHKVNKTKKTKEKREGNYFKAMYFGAEFIYEGDLVRLMPSHNEDQGEEISYLQITSIFEDSKQGFQVTGDLYERNKSLEKDKCELIPKNNMDEEFTLNVWDIAGRFYPMYPDITESFTCELIKTAEYRMSILGEDDPLNIKQTANETDEIVAPSNGTSKRAMKEHLSVTIEEKTNTKVEIRIGNEKEITIKQTNETQEAISIDKGGSPVKFSDIERRYAKKSDDIDFPPLVVSPDTPTFETDEDIPDGTKPM</sequence>
<dbReference type="Proteomes" id="UP000789570">
    <property type="component" value="Unassembled WGS sequence"/>
</dbReference>
<feature type="compositionally biased region" description="Basic and acidic residues" evidence="1">
    <location>
        <begin position="160"/>
        <end position="170"/>
    </location>
</feature>
<evidence type="ECO:0000313" key="3">
    <source>
        <dbReference type="EMBL" id="CAG8622574.1"/>
    </source>
</evidence>
<evidence type="ECO:0000256" key="1">
    <source>
        <dbReference type="SAM" id="MobiDB-lite"/>
    </source>
</evidence>
<gene>
    <name evidence="3" type="ORF">FCALED_LOCUS9631</name>
</gene>
<dbReference type="EMBL" id="CAJVPQ010003257">
    <property type="protein sequence ID" value="CAG8622574.1"/>
    <property type="molecule type" value="Genomic_DNA"/>
</dbReference>
<feature type="region of interest" description="Disordered" evidence="1">
    <location>
        <begin position="148"/>
        <end position="188"/>
    </location>
</feature>
<dbReference type="GO" id="GO:0070824">
    <property type="term" value="C:SHREC complex"/>
    <property type="evidence" value="ECO:0007669"/>
    <property type="project" value="InterPro"/>
</dbReference>
<dbReference type="GO" id="GO:0031934">
    <property type="term" value="C:mating-type region heterochromatin"/>
    <property type="evidence" value="ECO:0007669"/>
    <property type="project" value="TreeGrafter"/>
</dbReference>
<dbReference type="AlphaFoldDB" id="A0A9N9D1I9"/>
<accession>A0A9N9D1I9</accession>
<reference evidence="3" key="1">
    <citation type="submission" date="2021-06" db="EMBL/GenBank/DDBJ databases">
        <authorList>
            <person name="Kallberg Y."/>
            <person name="Tangrot J."/>
            <person name="Rosling A."/>
        </authorList>
    </citation>
    <scope>NUCLEOTIDE SEQUENCE</scope>
    <source>
        <strain evidence="3">UK204</strain>
    </source>
</reference>
<feature type="region of interest" description="Disordered" evidence="1">
    <location>
        <begin position="573"/>
        <end position="600"/>
    </location>
</feature>
<dbReference type="GO" id="GO:0030466">
    <property type="term" value="P:silent mating-type cassette heterochromatin formation"/>
    <property type="evidence" value="ECO:0007669"/>
    <property type="project" value="TreeGrafter"/>
</dbReference>
<dbReference type="InterPro" id="IPR038986">
    <property type="entry name" value="Clr2"/>
</dbReference>
<dbReference type="OrthoDB" id="2421327at2759"/>
<comment type="caution">
    <text evidence="3">The sequence shown here is derived from an EMBL/GenBank/DDBJ whole genome shotgun (WGS) entry which is preliminary data.</text>
</comment>
<dbReference type="PANTHER" id="PTHR38046:SF1">
    <property type="entry name" value="CRYPTIC LOCI REGULATOR 2"/>
    <property type="match status" value="1"/>
</dbReference>
<evidence type="ECO:0000259" key="2">
    <source>
        <dbReference type="Pfam" id="PF16761"/>
    </source>
</evidence>
<dbReference type="InterPro" id="IPR031915">
    <property type="entry name" value="Clr2_N"/>
</dbReference>
<protein>
    <submittedName>
        <fullName evidence="3">11302_t:CDS:1</fullName>
    </submittedName>
</protein>
<evidence type="ECO:0000313" key="4">
    <source>
        <dbReference type="Proteomes" id="UP000789570"/>
    </source>
</evidence>
<dbReference type="GO" id="GO:0033553">
    <property type="term" value="C:rDNA heterochromatin"/>
    <property type="evidence" value="ECO:0007669"/>
    <property type="project" value="TreeGrafter"/>
</dbReference>
<feature type="compositionally biased region" description="Basic residues" evidence="1">
    <location>
        <begin position="148"/>
        <end position="159"/>
    </location>
</feature>
<proteinExistence type="predicted"/>
<feature type="domain" description="Cryptic loci regulator 2 N-terminal" evidence="2">
    <location>
        <begin position="72"/>
        <end position="132"/>
    </location>
</feature>
<name>A0A9N9D1I9_9GLOM</name>
<keyword evidence="4" id="KW-1185">Reference proteome</keyword>